<dbReference type="InterPro" id="IPR054828">
    <property type="entry name" value="Vit_B12_bind_prot"/>
</dbReference>
<dbReference type="InterPro" id="IPR002491">
    <property type="entry name" value="ABC_transptr_periplasmic_BD"/>
</dbReference>
<dbReference type="CDD" id="cd01143">
    <property type="entry name" value="YvrC"/>
    <property type="match status" value="1"/>
</dbReference>
<sequence>MPARAARLSPGRAPHADGGEVGANGLLPLAPASRQGLFPTSPGPGPSGLREVGMKRVLAFLSVLLALALAFPLTVTDDLGRTVTLKAPPKRIVTMLPSVTETVCALGACDRIVATDDYSDWPESVKRLTKAGGLYNPNPELIVSLKPDLVLVSKYGKLYETLERAGLTVYAVRTETYEDIFKTVRALGRLLGLSSEAERLVAQIQKEVYGEEARAAKAKGRPRVYYEIDPTPYTVGPESFIGVLIAKARGVNIVPKELGLFPKISPEFVLEKNPEVIVATYPGALETIRKRPGWDRIAAVRQGRICVYTGGEDSLLSRPGPRVAQGLRLLVDCFHKP</sequence>
<evidence type="ECO:0000256" key="2">
    <source>
        <dbReference type="SAM" id="MobiDB-lite"/>
    </source>
</evidence>
<proteinExistence type="predicted"/>
<evidence type="ECO:0000313" key="5">
    <source>
        <dbReference type="EMBL" id="ALJ91111.1"/>
    </source>
</evidence>
<dbReference type="NCBIfam" id="NF038402">
    <property type="entry name" value="TroA_like"/>
    <property type="match status" value="1"/>
</dbReference>
<keyword evidence="3" id="KW-0812">Transmembrane</keyword>
<dbReference type="Pfam" id="PF01497">
    <property type="entry name" value="Peripla_BP_2"/>
    <property type="match status" value="1"/>
</dbReference>
<name>A0ABM5VLT9_THEA5</name>
<evidence type="ECO:0000256" key="3">
    <source>
        <dbReference type="SAM" id="Phobius"/>
    </source>
</evidence>
<keyword evidence="1" id="KW-0732">Signal</keyword>
<reference evidence="6" key="1">
    <citation type="journal article" date="2015" name="PLoS ONE">
        <title>Complete Genome Sequence of Thermus aquaticus Y51MC23.</title>
        <authorList>
            <person name="Brumm P.J."/>
            <person name="Monsma S."/>
            <person name="Keough B."/>
            <person name="Jasinovica S."/>
            <person name="Ferguson E."/>
            <person name="Schoenfeld T."/>
            <person name="Lodes M."/>
            <person name="Mead D.A."/>
        </authorList>
    </citation>
    <scope>NUCLEOTIDE SEQUENCE [LARGE SCALE GENOMIC DNA]</scope>
    <source>
        <strain evidence="6">BAA-2747 / Y51MC23</strain>
    </source>
</reference>
<evidence type="ECO:0000313" key="6">
    <source>
        <dbReference type="Proteomes" id="UP000058660"/>
    </source>
</evidence>
<keyword evidence="6" id="KW-1185">Reference proteome</keyword>
<accession>A0ABM5VLT9</accession>
<feature type="region of interest" description="Disordered" evidence="2">
    <location>
        <begin position="1"/>
        <end position="25"/>
    </location>
</feature>
<keyword evidence="3" id="KW-1133">Transmembrane helix</keyword>
<dbReference type="PANTHER" id="PTHR30535:SF34">
    <property type="entry name" value="MOLYBDATE-BINDING PROTEIN MOLA"/>
    <property type="match status" value="1"/>
</dbReference>
<dbReference type="PROSITE" id="PS50983">
    <property type="entry name" value="FE_B12_PBP"/>
    <property type="match status" value="1"/>
</dbReference>
<dbReference type="Gene3D" id="3.40.50.1980">
    <property type="entry name" value="Nitrogenase molybdenum iron protein domain"/>
    <property type="match status" value="2"/>
</dbReference>
<keyword evidence="3" id="KW-0472">Membrane</keyword>
<dbReference type="InterPro" id="IPR050902">
    <property type="entry name" value="ABC_Transporter_SBP"/>
</dbReference>
<dbReference type="PANTHER" id="PTHR30535">
    <property type="entry name" value="VITAMIN B12-BINDING PROTEIN"/>
    <property type="match status" value="1"/>
</dbReference>
<feature type="transmembrane region" description="Helical" evidence="3">
    <location>
        <begin position="57"/>
        <end position="75"/>
    </location>
</feature>
<evidence type="ECO:0000259" key="4">
    <source>
        <dbReference type="PROSITE" id="PS50983"/>
    </source>
</evidence>
<evidence type="ECO:0000256" key="1">
    <source>
        <dbReference type="ARBA" id="ARBA00022729"/>
    </source>
</evidence>
<protein>
    <submittedName>
        <fullName evidence="5">Vitamin B12 ABC transporter, B12-binding component BtuF</fullName>
    </submittedName>
</protein>
<organism evidence="5 6">
    <name type="scientific">Thermus aquaticus (strain ATCC BAA-2747 / Y51MC23)</name>
    <dbReference type="NCBI Taxonomy" id="498848"/>
    <lineage>
        <taxon>Bacteria</taxon>
        <taxon>Thermotogati</taxon>
        <taxon>Deinococcota</taxon>
        <taxon>Deinococci</taxon>
        <taxon>Thermales</taxon>
        <taxon>Thermaceae</taxon>
        <taxon>Thermus</taxon>
    </lineage>
</organism>
<gene>
    <name evidence="5" type="ORF">TO73_1267</name>
</gene>
<dbReference type="SUPFAM" id="SSF53807">
    <property type="entry name" value="Helical backbone' metal receptor"/>
    <property type="match status" value="1"/>
</dbReference>
<feature type="domain" description="Fe/B12 periplasmic-binding" evidence="4">
    <location>
        <begin position="91"/>
        <end position="337"/>
    </location>
</feature>
<dbReference type="Proteomes" id="UP000058660">
    <property type="component" value="Chromosome"/>
</dbReference>
<dbReference type="EMBL" id="CP010822">
    <property type="protein sequence ID" value="ALJ91111.1"/>
    <property type="molecule type" value="Genomic_DNA"/>
</dbReference>